<dbReference type="PANTHER" id="PTHR42943:SF2">
    <property type="entry name" value="GLUTATHIONE S-TRANSFERASE KAPPA 1"/>
    <property type="match status" value="1"/>
</dbReference>
<evidence type="ECO:0000313" key="5">
    <source>
        <dbReference type="Proteomes" id="UP000528964"/>
    </source>
</evidence>
<reference evidence="4 5" key="1">
    <citation type="submission" date="2020-08" db="EMBL/GenBank/DDBJ databases">
        <title>Genomic Encyclopedia of Type Strains, Phase IV (KMG-IV): sequencing the most valuable type-strain genomes for metagenomic binning, comparative biology and taxonomic classification.</title>
        <authorList>
            <person name="Goeker M."/>
        </authorList>
    </citation>
    <scope>NUCLEOTIDE SEQUENCE [LARGE SCALE GENOMIC DNA]</scope>
    <source>
        <strain evidence="4 5">DSM 25481</strain>
    </source>
</reference>
<protein>
    <recommendedName>
        <fullName evidence="1">2-hydroxychromene-2-carboxylate isomerase</fullName>
        <ecNumber evidence="1">5.99.1.4</ecNumber>
    </recommendedName>
</protein>
<dbReference type="EMBL" id="JACIDR010000001">
    <property type="protein sequence ID" value="MBB3972459.1"/>
    <property type="molecule type" value="Genomic_DNA"/>
</dbReference>
<dbReference type="InterPro" id="IPR036249">
    <property type="entry name" value="Thioredoxin-like_sf"/>
</dbReference>
<sequence>MAEPIEFFFDFGSGYSCFAATEIDDLAARHGRSVRWKAFSLGSSFKVTEAKPLTRTPLKADYVALDWARIARLKGLSFTMPDGHPHAGMPALRGFHWLDAQDPALAVRFAKDVFRAYFSGELAIDDAAAVAEIARPLGAEPSAFVAAVASPELKAKARTAGEEAVERGVFGAPWIIVDGEPFWGWDRLPMVERRLAEATAAATA</sequence>
<accession>A0A7W6CY71</accession>
<comment type="caution">
    <text evidence="4">The sequence shown here is derived from an EMBL/GenBank/DDBJ whole genome shotgun (WGS) entry which is preliminary data.</text>
</comment>
<dbReference type="AlphaFoldDB" id="A0A7W6CY71"/>
<dbReference type="CDD" id="cd03022">
    <property type="entry name" value="DsbA_HCCA_Iso"/>
    <property type="match status" value="1"/>
</dbReference>
<dbReference type="PIRSF" id="PIRSF006386">
    <property type="entry name" value="HCCAis_GSTk"/>
    <property type="match status" value="1"/>
</dbReference>
<feature type="active site" description="Nucleophile" evidence="2">
    <location>
        <position position="13"/>
    </location>
</feature>
<keyword evidence="1 4" id="KW-0413">Isomerase</keyword>
<dbReference type="PANTHER" id="PTHR42943">
    <property type="entry name" value="GLUTATHIONE S-TRANSFERASE KAPPA"/>
    <property type="match status" value="1"/>
</dbReference>
<dbReference type="EC" id="5.99.1.4" evidence="1"/>
<feature type="domain" description="DSBA-like thioredoxin" evidence="3">
    <location>
        <begin position="5"/>
        <end position="195"/>
    </location>
</feature>
<comment type="catalytic activity">
    <reaction evidence="1">
        <text>2-hydroxychromene-2-carboxylate = (3E)-4-(2-hydroxyphenyl)-2-oxobut-3-enoate</text>
        <dbReference type="Rhea" id="RHEA:27401"/>
        <dbReference type="ChEBI" id="CHEBI:59350"/>
        <dbReference type="ChEBI" id="CHEBI:59353"/>
        <dbReference type="EC" id="5.99.1.4"/>
    </reaction>
</comment>
<evidence type="ECO:0000256" key="2">
    <source>
        <dbReference type="PIRSR" id="PIRSR006386-1"/>
    </source>
</evidence>
<dbReference type="InterPro" id="IPR044087">
    <property type="entry name" value="NahD-like"/>
</dbReference>
<organism evidence="4 5">
    <name type="scientific">Hansschlegelia beijingensis</name>
    <dbReference type="NCBI Taxonomy" id="1133344"/>
    <lineage>
        <taxon>Bacteria</taxon>
        <taxon>Pseudomonadati</taxon>
        <taxon>Pseudomonadota</taxon>
        <taxon>Alphaproteobacteria</taxon>
        <taxon>Hyphomicrobiales</taxon>
        <taxon>Methylopilaceae</taxon>
        <taxon>Hansschlegelia</taxon>
    </lineage>
</organism>
<comment type="similarity">
    <text evidence="1">Belongs to the GST superfamily. NadH family.</text>
</comment>
<keyword evidence="5" id="KW-1185">Reference proteome</keyword>
<gene>
    <name evidence="4" type="ORF">GGR24_001092</name>
</gene>
<dbReference type="GO" id="GO:0004602">
    <property type="term" value="F:glutathione peroxidase activity"/>
    <property type="evidence" value="ECO:0007669"/>
    <property type="project" value="TreeGrafter"/>
</dbReference>
<dbReference type="GO" id="GO:0018845">
    <property type="term" value="F:2-hydroxychromene-2-carboxylate isomerase activity"/>
    <property type="evidence" value="ECO:0007669"/>
    <property type="project" value="UniProtKB-UniRule"/>
</dbReference>
<dbReference type="InterPro" id="IPR051924">
    <property type="entry name" value="GST_Kappa/NadH"/>
</dbReference>
<dbReference type="Proteomes" id="UP000528964">
    <property type="component" value="Unassembled WGS sequence"/>
</dbReference>
<proteinExistence type="inferred from homology"/>
<evidence type="ECO:0000256" key="1">
    <source>
        <dbReference type="PIRNR" id="PIRNR006386"/>
    </source>
</evidence>
<dbReference type="RefSeq" id="WP_183394236.1">
    <property type="nucleotide sequence ID" value="NZ_JACIDR010000001.1"/>
</dbReference>
<evidence type="ECO:0000259" key="3">
    <source>
        <dbReference type="Pfam" id="PF01323"/>
    </source>
</evidence>
<evidence type="ECO:0000313" key="4">
    <source>
        <dbReference type="EMBL" id="MBB3972459.1"/>
    </source>
</evidence>
<dbReference type="GO" id="GO:1901170">
    <property type="term" value="P:naphthalene catabolic process"/>
    <property type="evidence" value="ECO:0007669"/>
    <property type="project" value="InterPro"/>
</dbReference>
<dbReference type="InterPro" id="IPR014440">
    <property type="entry name" value="HCCAis_GSTk"/>
</dbReference>
<dbReference type="InterPro" id="IPR001853">
    <property type="entry name" value="DSBA-like_thioredoxin_dom"/>
</dbReference>
<dbReference type="Pfam" id="PF01323">
    <property type="entry name" value="DSBA"/>
    <property type="match status" value="1"/>
</dbReference>
<dbReference type="GO" id="GO:0006749">
    <property type="term" value="P:glutathione metabolic process"/>
    <property type="evidence" value="ECO:0007669"/>
    <property type="project" value="TreeGrafter"/>
</dbReference>
<name>A0A7W6CY71_9HYPH</name>
<dbReference type="SUPFAM" id="SSF52833">
    <property type="entry name" value="Thioredoxin-like"/>
    <property type="match status" value="1"/>
</dbReference>
<dbReference type="Gene3D" id="3.40.30.10">
    <property type="entry name" value="Glutaredoxin"/>
    <property type="match status" value="1"/>
</dbReference>
<dbReference type="GO" id="GO:0004364">
    <property type="term" value="F:glutathione transferase activity"/>
    <property type="evidence" value="ECO:0007669"/>
    <property type="project" value="TreeGrafter"/>
</dbReference>